<sequence>VKCLCAVCELIHSLLCYSNHFRCHNKFRVINSHLHFYFNFNVLIEKDLSS</sequence>
<organism evidence="1">
    <name type="scientific">Brassica napus</name>
    <name type="common">Rape</name>
    <dbReference type="NCBI Taxonomy" id="3708"/>
    <lineage>
        <taxon>Eukaryota</taxon>
        <taxon>Viridiplantae</taxon>
        <taxon>Streptophyta</taxon>
        <taxon>Embryophyta</taxon>
        <taxon>Tracheophyta</taxon>
        <taxon>Spermatophyta</taxon>
        <taxon>Magnoliopsida</taxon>
        <taxon>eudicotyledons</taxon>
        <taxon>Gunneridae</taxon>
        <taxon>Pentapetalae</taxon>
        <taxon>rosids</taxon>
        <taxon>malvids</taxon>
        <taxon>Brassicales</taxon>
        <taxon>Brassicaceae</taxon>
        <taxon>Brassiceae</taxon>
        <taxon>Brassica</taxon>
    </lineage>
</organism>
<feature type="non-terminal residue" evidence="1">
    <location>
        <position position="1"/>
    </location>
</feature>
<gene>
    <name evidence="1" type="ORF">DARMORV10_A09P64320.1</name>
</gene>
<name>A0A816PM91_BRANA</name>
<proteinExistence type="predicted"/>
<dbReference type="AlphaFoldDB" id="A0A816PM91"/>
<accession>A0A816PM91</accession>
<evidence type="ECO:0000313" key="1">
    <source>
        <dbReference type="EMBL" id="CAF2051314.1"/>
    </source>
</evidence>
<protein>
    <submittedName>
        <fullName evidence="1">(rape) hypothetical protein</fullName>
    </submittedName>
</protein>
<dbReference type="EMBL" id="HG994363">
    <property type="protein sequence ID" value="CAF2051314.1"/>
    <property type="molecule type" value="Genomic_DNA"/>
</dbReference>
<dbReference type="Proteomes" id="UP001295469">
    <property type="component" value="Chromosome A09"/>
</dbReference>
<reference evidence="1" key="1">
    <citation type="submission" date="2021-01" db="EMBL/GenBank/DDBJ databases">
        <authorList>
            <consortium name="Genoscope - CEA"/>
            <person name="William W."/>
        </authorList>
    </citation>
    <scope>NUCLEOTIDE SEQUENCE</scope>
</reference>